<dbReference type="AlphaFoldDB" id="A0A919TBA1"/>
<gene>
    <name evidence="3" type="ORF">Ato02nite_027490</name>
</gene>
<dbReference type="Gene3D" id="2.40.128.580">
    <property type="entry name" value="GXWXG domain"/>
    <property type="match status" value="1"/>
</dbReference>
<evidence type="ECO:0000259" key="2">
    <source>
        <dbReference type="Pfam" id="PF14232"/>
    </source>
</evidence>
<evidence type="ECO:0000313" key="4">
    <source>
        <dbReference type="Proteomes" id="UP000677082"/>
    </source>
</evidence>
<reference evidence="3 4" key="1">
    <citation type="submission" date="2021-03" db="EMBL/GenBank/DDBJ databases">
        <title>Whole genome shotgun sequence of Actinoplanes toevensis NBRC 105298.</title>
        <authorList>
            <person name="Komaki H."/>
            <person name="Tamura T."/>
        </authorList>
    </citation>
    <scope>NUCLEOTIDE SEQUENCE [LARGE SCALE GENOMIC DNA]</scope>
    <source>
        <strain evidence="3 4">NBRC 105298</strain>
    </source>
</reference>
<accession>A0A919TBA1</accession>
<dbReference type="InterPro" id="IPR025951">
    <property type="entry name" value="GXWXG_dom"/>
</dbReference>
<dbReference type="InterPro" id="IPR025568">
    <property type="entry name" value="DUF4334"/>
</dbReference>
<evidence type="ECO:0000313" key="3">
    <source>
        <dbReference type="EMBL" id="GIM90956.1"/>
    </source>
</evidence>
<dbReference type="RefSeq" id="WP_213006858.1">
    <property type="nucleotide sequence ID" value="NZ_BOQN01000038.1"/>
</dbReference>
<evidence type="ECO:0000259" key="1">
    <source>
        <dbReference type="Pfam" id="PF14231"/>
    </source>
</evidence>
<organism evidence="3 4">
    <name type="scientific">Paractinoplanes toevensis</name>
    <dbReference type="NCBI Taxonomy" id="571911"/>
    <lineage>
        <taxon>Bacteria</taxon>
        <taxon>Bacillati</taxon>
        <taxon>Actinomycetota</taxon>
        <taxon>Actinomycetes</taxon>
        <taxon>Micromonosporales</taxon>
        <taxon>Micromonosporaceae</taxon>
        <taxon>Paractinoplanes</taxon>
    </lineage>
</organism>
<feature type="domain" description="DUF4334" evidence="2">
    <location>
        <begin position="93"/>
        <end position="149"/>
    </location>
</feature>
<sequence>MDAQARFTALRHQDGPIPTAELDEVWAALGPVRAEEILGAWRGSEFDTGHPLNGQLAKAGWHGKTFVSVSDAKPLICRGPDGELYSNIELGKGEASLWNVEFRGEVTATMVYDGRPVFDHFKRVDDDTLMGIMNVKGNAGLFYYFILEK</sequence>
<protein>
    <recommendedName>
        <fullName evidence="5">GXWXG protein</fullName>
    </recommendedName>
</protein>
<feature type="domain" description="GXWXG" evidence="1">
    <location>
        <begin position="24"/>
        <end position="82"/>
    </location>
</feature>
<evidence type="ECO:0008006" key="5">
    <source>
        <dbReference type="Google" id="ProtNLM"/>
    </source>
</evidence>
<proteinExistence type="predicted"/>
<dbReference type="Proteomes" id="UP000677082">
    <property type="component" value="Unassembled WGS sequence"/>
</dbReference>
<dbReference type="Pfam" id="PF14232">
    <property type="entry name" value="DUF4334"/>
    <property type="match status" value="1"/>
</dbReference>
<keyword evidence="4" id="KW-1185">Reference proteome</keyword>
<name>A0A919TBA1_9ACTN</name>
<dbReference type="Pfam" id="PF14231">
    <property type="entry name" value="GXWXG"/>
    <property type="match status" value="1"/>
</dbReference>
<comment type="caution">
    <text evidence="3">The sequence shown here is derived from an EMBL/GenBank/DDBJ whole genome shotgun (WGS) entry which is preliminary data.</text>
</comment>
<dbReference type="EMBL" id="BOQN01000038">
    <property type="protein sequence ID" value="GIM90956.1"/>
    <property type="molecule type" value="Genomic_DNA"/>
</dbReference>